<accession>A0A1B0ABE9</accession>
<evidence type="ECO:0000313" key="2">
    <source>
        <dbReference type="Proteomes" id="UP000092445"/>
    </source>
</evidence>
<dbReference type="EnsemblMetazoa" id="GPAI040146-RA">
    <property type="protein sequence ID" value="GPAI040146-PA"/>
    <property type="gene ID" value="GPAI040146"/>
</dbReference>
<reference evidence="2" key="1">
    <citation type="submission" date="2014-03" db="EMBL/GenBank/DDBJ databases">
        <authorList>
            <person name="Aksoy S."/>
            <person name="Warren W."/>
            <person name="Wilson R.K."/>
        </authorList>
    </citation>
    <scope>NUCLEOTIDE SEQUENCE [LARGE SCALE GENOMIC DNA]</scope>
    <source>
        <strain evidence="2">IAEA</strain>
    </source>
</reference>
<reference evidence="1" key="2">
    <citation type="submission" date="2020-05" db="UniProtKB">
        <authorList>
            <consortium name="EnsemblMetazoa"/>
        </authorList>
    </citation>
    <scope>IDENTIFICATION</scope>
    <source>
        <strain evidence="1">IAEA</strain>
    </source>
</reference>
<organism evidence="1 2">
    <name type="scientific">Glossina pallidipes</name>
    <name type="common">Tsetse fly</name>
    <dbReference type="NCBI Taxonomy" id="7398"/>
    <lineage>
        <taxon>Eukaryota</taxon>
        <taxon>Metazoa</taxon>
        <taxon>Ecdysozoa</taxon>
        <taxon>Arthropoda</taxon>
        <taxon>Hexapoda</taxon>
        <taxon>Insecta</taxon>
        <taxon>Pterygota</taxon>
        <taxon>Neoptera</taxon>
        <taxon>Endopterygota</taxon>
        <taxon>Diptera</taxon>
        <taxon>Brachycera</taxon>
        <taxon>Muscomorpha</taxon>
        <taxon>Hippoboscoidea</taxon>
        <taxon>Glossinidae</taxon>
        <taxon>Glossina</taxon>
    </lineage>
</organism>
<dbReference type="AlphaFoldDB" id="A0A1B0ABE9"/>
<proteinExistence type="predicted"/>
<sequence length="178" mass="20624">MPNLKKIPLVPRLESQVFGSPETEISNTFPSLQEMNKNFQILGENIHIKSQTGAFHNRALRHLLLGESPVLRADDALFLRKHQIVTSSPQDVMFGLYATILESPKGCCIKLITDRLLILLMLSWKHNQRKAAITIRVGEQFNVLRKKFKRARIHRDVGFRDDSRGSNMPFLRLRRFRH</sequence>
<dbReference type="Proteomes" id="UP000092445">
    <property type="component" value="Unassembled WGS sequence"/>
</dbReference>
<name>A0A1B0ABE9_GLOPL</name>
<evidence type="ECO:0000313" key="1">
    <source>
        <dbReference type="EnsemblMetazoa" id="GPAI040146-PA"/>
    </source>
</evidence>
<protein>
    <submittedName>
        <fullName evidence="1">Uncharacterized protein</fullName>
    </submittedName>
</protein>
<keyword evidence="2" id="KW-1185">Reference proteome</keyword>
<dbReference type="VEuPathDB" id="VectorBase:GPAI040146"/>